<reference evidence="1 2" key="1">
    <citation type="submission" date="2014-03" db="EMBL/GenBank/DDBJ databases">
        <title>Genomics of Bifidobacteria.</title>
        <authorList>
            <person name="Ventura M."/>
            <person name="Milani C."/>
            <person name="Lugli G.A."/>
        </authorList>
    </citation>
    <scope>NUCLEOTIDE SEQUENCE [LARGE SCALE GENOMIC DNA]</scope>
    <source>
        <strain evidence="1 2">LMG 21589</strain>
    </source>
</reference>
<sequence>MSDVSMWARKGRIMKHGIGIIDAADRMESSSFPPLSPRMSYGQMRMALYNAVPDLHVSSALLPDDLDGIYCLDTDTILIDRRITWTRKRCTLIHELVHRKHGDDTSQGCNGCRMERRCRMETARMLVNPMEYATAEYAYGGNAWNIADDLNVTVDVIHDYRILLRDTARA</sequence>
<proteinExistence type="predicted"/>
<evidence type="ECO:0000313" key="1">
    <source>
        <dbReference type="EMBL" id="KFI95223.1"/>
    </source>
</evidence>
<evidence type="ECO:0000313" key="2">
    <source>
        <dbReference type="Proteomes" id="UP000029033"/>
    </source>
</evidence>
<protein>
    <recommendedName>
        <fullName evidence="3">IrrE N-terminal-like domain-containing protein</fullName>
    </recommendedName>
</protein>
<dbReference type="AlphaFoldDB" id="A0A087DI73"/>
<dbReference type="Proteomes" id="UP000029033">
    <property type="component" value="Unassembled WGS sequence"/>
</dbReference>
<dbReference type="Gene3D" id="1.10.10.2910">
    <property type="match status" value="1"/>
</dbReference>
<organism evidence="1 2">
    <name type="scientific">Bifidobacterium scardovii</name>
    <dbReference type="NCBI Taxonomy" id="158787"/>
    <lineage>
        <taxon>Bacteria</taxon>
        <taxon>Bacillati</taxon>
        <taxon>Actinomycetota</taxon>
        <taxon>Actinomycetes</taxon>
        <taxon>Bifidobacteriales</taxon>
        <taxon>Bifidobacteriaceae</taxon>
        <taxon>Bifidobacterium</taxon>
    </lineage>
</organism>
<keyword evidence="2" id="KW-1185">Reference proteome</keyword>
<name>A0A087DI73_9BIFI</name>
<gene>
    <name evidence="1" type="ORF">BSCA_1040</name>
</gene>
<dbReference type="STRING" id="158787.BSCA_1040"/>
<accession>A0A087DI73</accession>
<evidence type="ECO:0008006" key="3">
    <source>
        <dbReference type="Google" id="ProtNLM"/>
    </source>
</evidence>
<dbReference type="EMBL" id="JGZO01000004">
    <property type="protein sequence ID" value="KFI95223.1"/>
    <property type="molecule type" value="Genomic_DNA"/>
</dbReference>
<comment type="caution">
    <text evidence="1">The sequence shown here is derived from an EMBL/GenBank/DDBJ whole genome shotgun (WGS) entry which is preliminary data.</text>
</comment>
<dbReference type="eggNOG" id="ENOG502ZX0Y">
    <property type="taxonomic scope" value="Bacteria"/>
</dbReference>